<dbReference type="PANTHER" id="PTHR48098">
    <property type="entry name" value="ENTEROCHELIN ESTERASE-RELATED"/>
    <property type="match status" value="1"/>
</dbReference>
<dbReference type="AlphaFoldDB" id="A0A538SD88"/>
<gene>
    <name evidence="1" type="ORF">E6K73_10110</name>
</gene>
<dbReference type="EMBL" id="VBOT01000124">
    <property type="protein sequence ID" value="TMQ49332.1"/>
    <property type="molecule type" value="Genomic_DNA"/>
</dbReference>
<dbReference type="InterPro" id="IPR050583">
    <property type="entry name" value="Mycobacterial_A85_antigen"/>
</dbReference>
<comment type="caution">
    <text evidence="1">The sequence shown here is derived from an EMBL/GenBank/DDBJ whole genome shotgun (WGS) entry which is preliminary data.</text>
</comment>
<name>A0A538SD88_UNCEI</name>
<sequence>MNVRRDTKRWSARPPGRGWWFTPIGLALAAVLGDPPIAHTNPAIRAGIVREYQVRSRHQGRNRHVWVYTPPGYAAAPDTALGMILAFDGGEYVTAIPLPHLLDSLLAAGAIPPLVAVLIDDASGASRLDDLANRAWFADFIGNEVVPWVRGRWHVSRDPRRSLITGSSAGGLAAVHIALRRSDLFGNALSQSGAFWRGNEAANGPPYEWLATQVARWPRRAVRLWLEVGSTESRGAMGGEAPSILSANRALRDTLRAKGYDVTYVEVPNGTHAPEAWVARLPAGIAALMGHG</sequence>
<reference evidence="1 2" key="1">
    <citation type="journal article" date="2019" name="Nat. Microbiol.">
        <title>Mediterranean grassland soil C-N compound turnover is dependent on rainfall and depth, and is mediated by genomically divergent microorganisms.</title>
        <authorList>
            <person name="Diamond S."/>
            <person name="Andeer P.F."/>
            <person name="Li Z."/>
            <person name="Crits-Christoph A."/>
            <person name="Burstein D."/>
            <person name="Anantharaman K."/>
            <person name="Lane K.R."/>
            <person name="Thomas B.C."/>
            <person name="Pan C."/>
            <person name="Northen T.R."/>
            <person name="Banfield J.F."/>
        </authorList>
    </citation>
    <scope>NUCLEOTIDE SEQUENCE [LARGE SCALE GENOMIC DNA]</scope>
    <source>
        <strain evidence="1">WS_3</strain>
    </source>
</reference>
<evidence type="ECO:0000313" key="1">
    <source>
        <dbReference type="EMBL" id="TMQ49332.1"/>
    </source>
</evidence>
<dbReference type="Gene3D" id="3.40.50.1820">
    <property type="entry name" value="alpha/beta hydrolase"/>
    <property type="match status" value="1"/>
</dbReference>
<dbReference type="InterPro" id="IPR029058">
    <property type="entry name" value="AB_hydrolase_fold"/>
</dbReference>
<organism evidence="1 2">
    <name type="scientific">Eiseniibacteriota bacterium</name>
    <dbReference type="NCBI Taxonomy" id="2212470"/>
    <lineage>
        <taxon>Bacteria</taxon>
        <taxon>Candidatus Eiseniibacteriota</taxon>
    </lineage>
</organism>
<dbReference type="InterPro" id="IPR000801">
    <property type="entry name" value="Esterase-like"/>
</dbReference>
<accession>A0A538SD88</accession>
<evidence type="ECO:0000313" key="2">
    <source>
        <dbReference type="Proteomes" id="UP000320184"/>
    </source>
</evidence>
<proteinExistence type="predicted"/>
<dbReference type="SUPFAM" id="SSF53474">
    <property type="entry name" value="alpha/beta-Hydrolases"/>
    <property type="match status" value="1"/>
</dbReference>
<protein>
    <submittedName>
        <fullName evidence="1">Esterase family protein</fullName>
    </submittedName>
</protein>
<dbReference type="PANTHER" id="PTHR48098:SF3">
    <property type="entry name" value="IRON(III) ENTEROBACTIN ESTERASE"/>
    <property type="match status" value="1"/>
</dbReference>
<dbReference type="Pfam" id="PF00756">
    <property type="entry name" value="Esterase"/>
    <property type="match status" value="1"/>
</dbReference>
<dbReference type="Proteomes" id="UP000320184">
    <property type="component" value="Unassembled WGS sequence"/>
</dbReference>